<feature type="coiled-coil region" evidence="1">
    <location>
        <begin position="119"/>
        <end position="160"/>
    </location>
</feature>
<dbReference type="PANTHER" id="PTHR37174:SF2">
    <property type="entry name" value="FORKHEAD-ASSOCIATED DOMAIN PROTEIN"/>
    <property type="match status" value="1"/>
</dbReference>
<dbReference type="AlphaFoldDB" id="A0A4D6MNW2"/>
<dbReference type="PANTHER" id="PTHR37174">
    <property type="entry name" value="FORKHEAD-ASSOCIATED DOMAIN PROTEIN"/>
    <property type="match status" value="1"/>
</dbReference>
<dbReference type="Proteomes" id="UP000501690">
    <property type="component" value="Linkage Group LG7"/>
</dbReference>
<evidence type="ECO:0000256" key="1">
    <source>
        <dbReference type="SAM" id="Coils"/>
    </source>
</evidence>
<evidence type="ECO:0000313" key="2">
    <source>
        <dbReference type="EMBL" id="QCE01667.1"/>
    </source>
</evidence>
<keyword evidence="1" id="KW-0175">Coiled coil</keyword>
<reference evidence="2 3" key="1">
    <citation type="submission" date="2019-04" db="EMBL/GenBank/DDBJ databases">
        <title>An improved genome assembly and genetic linkage map for asparagus bean, Vigna unguiculata ssp. sesquipedialis.</title>
        <authorList>
            <person name="Xia Q."/>
            <person name="Zhang R."/>
            <person name="Dong Y."/>
        </authorList>
    </citation>
    <scope>NUCLEOTIDE SEQUENCE [LARGE SCALE GENOMIC DNA]</scope>
    <source>
        <tissue evidence="2">Leaf</tissue>
    </source>
</reference>
<feature type="coiled-coil region" evidence="1">
    <location>
        <begin position="305"/>
        <end position="346"/>
    </location>
</feature>
<organism evidence="2 3">
    <name type="scientific">Vigna unguiculata</name>
    <name type="common">Cowpea</name>
    <dbReference type="NCBI Taxonomy" id="3917"/>
    <lineage>
        <taxon>Eukaryota</taxon>
        <taxon>Viridiplantae</taxon>
        <taxon>Streptophyta</taxon>
        <taxon>Embryophyta</taxon>
        <taxon>Tracheophyta</taxon>
        <taxon>Spermatophyta</taxon>
        <taxon>Magnoliopsida</taxon>
        <taxon>eudicotyledons</taxon>
        <taxon>Gunneridae</taxon>
        <taxon>Pentapetalae</taxon>
        <taxon>rosids</taxon>
        <taxon>fabids</taxon>
        <taxon>Fabales</taxon>
        <taxon>Fabaceae</taxon>
        <taxon>Papilionoideae</taxon>
        <taxon>50 kb inversion clade</taxon>
        <taxon>NPAAA clade</taxon>
        <taxon>indigoferoid/millettioid clade</taxon>
        <taxon>Phaseoleae</taxon>
        <taxon>Vigna</taxon>
    </lineage>
</organism>
<sequence>MWWLTATNARLRLLRLSEAAEKLQKQAVISIEKGEENYAREMLFQRKKVLQALDKSKRRIELLDELSAKLSEIGREKGMIMNCVRVTTMAMAVPSWRPTCCASSSSSSSSSASTAVINTEQLRSQIDHLHAEADATRAKATNARLRLLRLSEAAEKLQKQAVISIEKGEENYAREMLFQRKKVLQALDKSKRRIELLDELSAKLSEVNLVNEWEISEETKSEFVELKKKMKNVKEKKILKINNQWLDYEKLFVSVRSQIGREKGMIMNCVRVTTMAMAVPSWRPTCCASSSSSSSSSASTAVINTEQLRSQIDHLHAEADATRAKATNARLRLLRLSEAAEKLQKQAVISIEKGEENYAREMLFQRKKVLQALDKSKRRIELLDELSAKLSEAISLKESQLIGNVNVNIEDTIKDASSPVRIIAPKEEVQNDFSKDDSDPETMDFDNIQDVQLSMESEGNSLDDKEIQNLQESLSVGSSNEDSIARNLSEISSYEDFMERIDKKLSEIEAELVTVLNVSTLVLDNEERPNNSRLQQTIELLESIHGIRQRIRRTREAKLRI</sequence>
<accession>A0A4D6MNW2</accession>
<keyword evidence="3" id="KW-1185">Reference proteome</keyword>
<dbReference type="EMBL" id="CP039351">
    <property type="protein sequence ID" value="QCE01667.1"/>
    <property type="molecule type" value="Genomic_DNA"/>
</dbReference>
<name>A0A4D6MNW2_VIGUN</name>
<gene>
    <name evidence="2" type="ORF">DEO72_LG7g2966</name>
</gene>
<protein>
    <submittedName>
        <fullName evidence="2">Uncharacterized protein</fullName>
    </submittedName>
</protein>
<proteinExistence type="predicted"/>
<evidence type="ECO:0000313" key="3">
    <source>
        <dbReference type="Proteomes" id="UP000501690"/>
    </source>
</evidence>